<accession>A0A8S1LTY5</accession>
<proteinExistence type="predicted"/>
<evidence type="ECO:0000256" key="1">
    <source>
        <dbReference type="SAM" id="MobiDB-lite"/>
    </source>
</evidence>
<reference evidence="2" key="1">
    <citation type="submission" date="2021-01" db="EMBL/GenBank/DDBJ databases">
        <authorList>
            <consortium name="Genoscope - CEA"/>
            <person name="William W."/>
        </authorList>
    </citation>
    <scope>NUCLEOTIDE SEQUENCE</scope>
</reference>
<feature type="region of interest" description="Disordered" evidence="1">
    <location>
        <begin position="1"/>
        <end position="23"/>
    </location>
</feature>
<comment type="caution">
    <text evidence="2">The sequence shown here is derived from an EMBL/GenBank/DDBJ whole genome shotgun (WGS) entry which is preliminary data.</text>
</comment>
<keyword evidence="3" id="KW-1185">Reference proteome</keyword>
<evidence type="ECO:0000313" key="2">
    <source>
        <dbReference type="EMBL" id="CAD8072158.1"/>
    </source>
</evidence>
<protein>
    <submittedName>
        <fullName evidence="2">Uncharacterized protein</fullName>
    </submittedName>
</protein>
<evidence type="ECO:0000313" key="3">
    <source>
        <dbReference type="Proteomes" id="UP000692954"/>
    </source>
</evidence>
<sequence>MFAKKIRKQETKLIDDDNKDDDQQQYQNINQYPSIDKSIVKLKKVGINVQQLAKEKQISQKKSAVNEERQRNFLNQDSARGLTSINYIKQKTEKPDKLMEKYVQEKIKSVDPLAFCGQVENIQDESQRDAELLEEIRETQAKFLSKNEEKDPSFYVGGIIQVNLSLEEEAQKLAQMEDLKRDQYIQTIIQGKPKRAAPIVVHPDEEEDKETKAFRELKSKFYQKGRIYKYQQMKKTIDNIKPEIEQSQNHEIKQ</sequence>
<name>A0A8S1LTY5_9CILI</name>
<dbReference type="EMBL" id="CAJJDN010000029">
    <property type="protein sequence ID" value="CAD8072158.1"/>
    <property type="molecule type" value="Genomic_DNA"/>
</dbReference>
<dbReference type="Proteomes" id="UP000692954">
    <property type="component" value="Unassembled WGS sequence"/>
</dbReference>
<dbReference type="OrthoDB" id="291019at2759"/>
<gene>
    <name evidence="2" type="ORF">PSON_ATCC_30995.1.T0290005</name>
</gene>
<organism evidence="2 3">
    <name type="scientific">Paramecium sonneborni</name>
    <dbReference type="NCBI Taxonomy" id="65129"/>
    <lineage>
        <taxon>Eukaryota</taxon>
        <taxon>Sar</taxon>
        <taxon>Alveolata</taxon>
        <taxon>Ciliophora</taxon>
        <taxon>Intramacronucleata</taxon>
        <taxon>Oligohymenophorea</taxon>
        <taxon>Peniculida</taxon>
        <taxon>Parameciidae</taxon>
        <taxon>Paramecium</taxon>
    </lineage>
</organism>
<dbReference type="AlphaFoldDB" id="A0A8S1LTY5"/>